<dbReference type="InterPro" id="IPR007197">
    <property type="entry name" value="rSAM"/>
</dbReference>
<keyword evidence="6" id="KW-0411">Iron-sulfur</keyword>
<dbReference type="Proteomes" id="UP001222800">
    <property type="component" value="Chromosome"/>
</dbReference>
<proteinExistence type="predicted"/>
<dbReference type="PANTHER" id="PTHR11135:SF0">
    <property type="entry name" value="ELONGATOR COMPLEX PROTEIN 3"/>
    <property type="match status" value="1"/>
</dbReference>
<dbReference type="SFLD" id="SFLDG01086">
    <property type="entry name" value="elongater_protein-like"/>
    <property type="match status" value="1"/>
</dbReference>
<dbReference type="InterPro" id="IPR039661">
    <property type="entry name" value="ELP3"/>
</dbReference>
<evidence type="ECO:0000259" key="7">
    <source>
        <dbReference type="PROSITE" id="PS51918"/>
    </source>
</evidence>
<evidence type="ECO:0000256" key="5">
    <source>
        <dbReference type="ARBA" id="ARBA00023004"/>
    </source>
</evidence>
<keyword evidence="5" id="KW-0408">Iron</keyword>
<dbReference type="InterPro" id="IPR006638">
    <property type="entry name" value="Elp3/MiaA/NifB-like_rSAM"/>
</dbReference>
<name>A0ABY8E7V8_9FIRM</name>
<dbReference type="PANTHER" id="PTHR11135">
    <property type="entry name" value="HISTONE ACETYLTRANSFERASE-RELATED"/>
    <property type="match status" value="1"/>
</dbReference>
<evidence type="ECO:0000256" key="3">
    <source>
        <dbReference type="ARBA" id="ARBA00022691"/>
    </source>
</evidence>
<organism evidence="8 9">
    <name type="scientific">Tepidibacter hydrothermalis</name>
    <dbReference type="NCBI Taxonomy" id="3036126"/>
    <lineage>
        <taxon>Bacteria</taxon>
        <taxon>Bacillati</taxon>
        <taxon>Bacillota</taxon>
        <taxon>Clostridia</taxon>
        <taxon>Peptostreptococcales</taxon>
        <taxon>Peptostreptococcaceae</taxon>
        <taxon>Tepidibacter</taxon>
    </lineage>
</organism>
<evidence type="ECO:0000256" key="1">
    <source>
        <dbReference type="ARBA" id="ARBA00001966"/>
    </source>
</evidence>
<protein>
    <submittedName>
        <fullName evidence="8">Radical SAM protein</fullName>
    </submittedName>
</protein>
<dbReference type="SUPFAM" id="SSF102114">
    <property type="entry name" value="Radical SAM enzymes"/>
    <property type="match status" value="1"/>
</dbReference>
<gene>
    <name evidence="8" type="ORF">P4S50_11315</name>
</gene>
<dbReference type="EMBL" id="CP120733">
    <property type="protein sequence ID" value="WFD08975.1"/>
    <property type="molecule type" value="Genomic_DNA"/>
</dbReference>
<dbReference type="CDD" id="cd01335">
    <property type="entry name" value="Radical_SAM"/>
    <property type="match status" value="1"/>
</dbReference>
<keyword evidence="3" id="KW-0949">S-adenosyl-L-methionine</keyword>
<keyword evidence="4" id="KW-0479">Metal-binding</keyword>
<dbReference type="Pfam" id="PF04055">
    <property type="entry name" value="Radical_SAM"/>
    <property type="match status" value="1"/>
</dbReference>
<dbReference type="InterPro" id="IPR058240">
    <property type="entry name" value="rSAM_sf"/>
</dbReference>
<evidence type="ECO:0000256" key="4">
    <source>
        <dbReference type="ARBA" id="ARBA00022723"/>
    </source>
</evidence>
<keyword evidence="9" id="KW-1185">Reference proteome</keyword>
<accession>A0ABY8E7V8</accession>
<sequence>MKRRIIPVFVPHKGCPHDCIFCNQKKITGVSTDVSANDVKNIIEQYLETMNGDLHIEVAFFGGSFTAIDMNIQKELLSVAKEYVDKGIIKDIRLSTRPDCIDEAILDNLKEHKVSIIELGVQSMDDDVLEQSIRGHSQDDVLNAVKLIKKYGFELGLQMMLGLPSDTEQKCIQTANKFIDLRPSFVRIYPTLVVKDTGLEKLYKENKYSPFDLDNTIEISKKLLIKFQLENIKVIRVGLQTTEDISLGKDVVCGPHHPSLRELIEARIYRDYIENVIKSEDIEKSIIVYVNKKNVSKIVGNKKSNIIYLYERYNVKMSVKEENLDVDEFCFGYNEVLNKTSLNEIYKNLYNLYNI</sequence>
<dbReference type="InterPro" id="IPR023404">
    <property type="entry name" value="rSAM_horseshoe"/>
</dbReference>
<dbReference type="Gene3D" id="3.80.30.20">
    <property type="entry name" value="tm_1862 like domain"/>
    <property type="match status" value="1"/>
</dbReference>
<dbReference type="PROSITE" id="PS51918">
    <property type="entry name" value="RADICAL_SAM"/>
    <property type="match status" value="1"/>
</dbReference>
<dbReference type="RefSeq" id="WP_277730893.1">
    <property type="nucleotide sequence ID" value="NZ_CP120733.1"/>
</dbReference>
<keyword evidence="2" id="KW-0004">4Fe-4S</keyword>
<dbReference type="InterPro" id="IPR032432">
    <property type="entry name" value="Radical_SAM_C"/>
</dbReference>
<dbReference type="SFLD" id="SFLDS00029">
    <property type="entry name" value="Radical_SAM"/>
    <property type="match status" value="1"/>
</dbReference>
<comment type="cofactor">
    <cofactor evidence="1">
        <name>[4Fe-4S] cluster</name>
        <dbReference type="ChEBI" id="CHEBI:49883"/>
    </cofactor>
</comment>
<dbReference type="SFLD" id="SFLDG01082">
    <property type="entry name" value="B12-binding_domain_containing"/>
    <property type="match status" value="1"/>
</dbReference>
<evidence type="ECO:0000256" key="6">
    <source>
        <dbReference type="ARBA" id="ARBA00023014"/>
    </source>
</evidence>
<feature type="domain" description="Radical SAM core" evidence="7">
    <location>
        <begin position="1"/>
        <end position="226"/>
    </location>
</feature>
<dbReference type="SMART" id="SM00729">
    <property type="entry name" value="Elp3"/>
    <property type="match status" value="1"/>
</dbReference>
<evidence type="ECO:0000313" key="8">
    <source>
        <dbReference type="EMBL" id="WFD08975.1"/>
    </source>
</evidence>
<reference evidence="8 9" key="1">
    <citation type="submission" date="2023-03" db="EMBL/GenBank/DDBJ databases">
        <title>Complete genome sequence of Tepidibacter sp. SWIR-1, isolated from a deep-sea hydrothermal vent.</title>
        <authorList>
            <person name="Li X."/>
        </authorList>
    </citation>
    <scope>NUCLEOTIDE SEQUENCE [LARGE SCALE GENOMIC DNA]</scope>
    <source>
        <strain evidence="8 9">SWIR-1</strain>
    </source>
</reference>
<evidence type="ECO:0000256" key="2">
    <source>
        <dbReference type="ARBA" id="ARBA00022485"/>
    </source>
</evidence>
<evidence type="ECO:0000313" key="9">
    <source>
        <dbReference type="Proteomes" id="UP001222800"/>
    </source>
</evidence>
<dbReference type="Pfam" id="PF16199">
    <property type="entry name" value="Radical_SAM_C"/>
    <property type="match status" value="1"/>
</dbReference>